<dbReference type="AlphaFoldDB" id="A0A6L7G7P2"/>
<name>A0A6L7G7P2_9RHOB</name>
<dbReference type="RefSeq" id="WP_160894826.1">
    <property type="nucleotide sequence ID" value="NZ_WUMU01000015.1"/>
</dbReference>
<protein>
    <submittedName>
        <fullName evidence="1">Uncharacterized protein</fullName>
    </submittedName>
</protein>
<evidence type="ECO:0000313" key="2">
    <source>
        <dbReference type="Proteomes" id="UP000477911"/>
    </source>
</evidence>
<keyword evidence="2" id="KW-1185">Reference proteome</keyword>
<comment type="caution">
    <text evidence="1">The sequence shown here is derived from an EMBL/GenBank/DDBJ whole genome shotgun (WGS) entry which is preliminary data.</text>
</comment>
<gene>
    <name evidence="1" type="ORF">GR170_12660</name>
</gene>
<dbReference type="EMBL" id="WUMU01000015">
    <property type="protein sequence ID" value="MXN18693.1"/>
    <property type="molecule type" value="Genomic_DNA"/>
</dbReference>
<dbReference type="Proteomes" id="UP000477911">
    <property type="component" value="Unassembled WGS sequence"/>
</dbReference>
<accession>A0A6L7G7P2</accession>
<evidence type="ECO:0000313" key="1">
    <source>
        <dbReference type="EMBL" id="MXN18693.1"/>
    </source>
</evidence>
<organism evidence="1 2">
    <name type="scientific">Pseudooceanicola albus</name>
    <dbReference type="NCBI Taxonomy" id="2692189"/>
    <lineage>
        <taxon>Bacteria</taxon>
        <taxon>Pseudomonadati</taxon>
        <taxon>Pseudomonadota</taxon>
        <taxon>Alphaproteobacteria</taxon>
        <taxon>Rhodobacterales</taxon>
        <taxon>Paracoccaceae</taxon>
        <taxon>Pseudooceanicola</taxon>
    </lineage>
</organism>
<reference evidence="1 2" key="1">
    <citation type="submission" date="2019-12" db="EMBL/GenBank/DDBJ databases">
        <authorList>
            <person name="Li M."/>
        </authorList>
    </citation>
    <scope>NUCLEOTIDE SEQUENCE [LARGE SCALE GENOMIC DNA]</scope>
    <source>
        <strain evidence="1 2">GBMRC 2024</strain>
    </source>
</reference>
<sequence>MAGEARLQEIDIGVTLPPMSFAAVNEPAAAPPIYALTCALAADAARSYARRIGSGVHVPATLDFPMNRAKAGPWPDRSGAGRGPGMPRRSHALEARQVWRDSDGAASQQLLPKDHGTAMCQRVSWTSLLLPEVRKSAAAPLLLPGVAALLPPLDFRCFATPSKGVFGM</sequence>
<proteinExistence type="predicted"/>